<dbReference type="Pfam" id="PF00497">
    <property type="entry name" value="SBP_bac_3"/>
    <property type="match status" value="1"/>
</dbReference>
<evidence type="ECO:0000259" key="6">
    <source>
        <dbReference type="SMART" id="SM00079"/>
    </source>
</evidence>
<name>A0A0B6AW39_PRIM2</name>
<dbReference type="CDD" id="cd13530">
    <property type="entry name" value="PBP2_peptides_like"/>
    <property type="match status" value="1"/>
</dbReference>
<evidence type="ECO:0000256" key="4">
    <source>
        <dbReference type="SAM" id="SignalP"/>
    </source>
</evidence>
<feature type="domain" description="Ionotropic glutamate receptor C-terminal" evidence="6">
    <location>
        <begin position="36"/>
        <end position="261"/>
    </location>
</feature>
<dbReference type="GO" id="GO:0015276">
    <property type="term" value="F:ligand-gated monoatomic ion channel activity"/>
    <property type="evidence" value="ECO:0007669"/>
    <property type="project" value="InterPro"/>
</dbReference>
<evidence type="ECO:0000259" key="5">
    <source>
        <dbReference type="SMART" id="SM00062"/>
    </source>
</evidence>
<evidence type="ECO:0000256" key="2">
    <source>
        <dbReference type="ARBA" id="ARBA00023139"/>
    </source>
</evidence>
<dbReference type="GO" id="GO:0016020">
    <property type="term" value="C:membrane"/>
    <property type="evidence" value="ECO:0007669"/>
    <property type="project" value="InterPro"/>
</dbReference>
<organism evidence="7 8">
    <name type="scientific">Priestia megaterium (strain ATCC 14581 / DSM 32 / CCUG 1817 / JCM 2506 / NBRC 15308 / NCIMB 9376 / NCTC 10342 / NRRL B-14308 / VKM B-512 / Ford 19)</name>
    <name type="common">Bacillus megaterium</name>
    <dbReference type="NCBI Taxonomy" id="1348623"/>
    <lineage>
        <taxon>Bacteria</taxon>
        <taxon>Bacillati</taxon>
        <taxon>Bacillota</taxon>
        <taxon>Bacilli</taxon>
        <taxon>Bacillales</taxon>
        <taxon>Bacillaceae</taxon>
        <taxon>Priestia</taxon>
    </lineage>
</organism>
<dbReference type="PANTHER" id="PTHR35936:SF17">
    <property type="entry name" value="ARGININE-BINDING EXTRACELLULAR PROTEIN ARTP"/>
    <property type="match status" value="1"/>
</dbReference>
<dbReference type="PANTHER" id="PTHR35936">
    <property type="entry name" value="MEMBRANE-BOUND LYTIC MUREIN TRANSGLYCOSYLASE F"/>
    <property type="match status" value="1"/>
</dbReference>
<dbReference type="KEGG" id="bmeg:BG04_617"/>
<feature type="domain" description="Solute-binding protein family 3/N-terminal" evidence="5">
    <location>
        <begin position="36"/>
        <end position="261"/>
    </location>
</feature>
<protein>
    <submittedName>
        <fullName evidence="7">Bacterial extracellular solute-binding s, 3 family protein</fullName>
    </submittedName>
</protein>
<sequence>MKKILIACVTLILLMGVVGCGKNTSTSGEASKNDKEIKVITTAGGYPFNATNPKTNKIEGFIIDIVNEVAKRSGVKIQISTGEWNSLIPSLQSGKADVIADAMYITDERKKQINFTDPVFGFGEGLIVPERDKTTKSLKDLKGKVIGVQMGTSFKDMLEKENKDLNIKVKTYQTLSDLLKDIQTNRIDAALADAPTFSYFKAKNPNMKYRIVEGYVPSLTGEVGIGVSKDRSELVKKFNKAIQEMKADGTLKDIYKKWGVDWDFN</sequence>
<dbReference type="InterPro" id="IPR001638">
    <property type="entry name" value="Solute-binding_3/MltF_N"/>
</dbReference>
<evidence type="ECO:0000256" key="3">
    <source>
        <dbReference type="ARBA" id="ARBA00023288"/>
    </source>
</evidence>
<keyword evidence="2" id="KW-0564">Palmitate</keyword>
<evidence type="ECO:0000313" key="7">
    <source>
        <dbReference type="EMBL" id="AJI25337.1"/>
    </source>
</evidence>
<dbReference type="SUPFAM" id="SSF53850">
    <property type="entry name" value="Periplasmic binding protein-like II"/>
    <property type="match status" value="1"/>
</dbReference>
<dbReference type="SMART" id="SM00079">
    <property type="entry name" value="PBPe"/>
    <property type="match status" value="1"/>
</dbReference>
<feature type="chain" id="PRO_5038447305" evidence="4">
    <location>
        <begin position="21"/>
        <end position="265"/>
    </location>
</feature>
<dbReference type="HOGENOM" id="CLU_019602_18_2_9"/>
<dbReference type="RefSeq" id="WP_051975563.1">
    <property type="nucleotide sequence ID" value="NZ_BCVB01000012.1"/>
</dbReference>
<dbReference type="EMBL" id="CP009920">
    <property type="protein sequence ID" value="AJI25337.1"/>
    <property type="molecule type" value="Genomic_DNA"/>
</dbReference>
<dbReference type="AlphaFoldDB" id="A0A0B6AW39"/>
<dbReference type="InterPro" id="IPR001320">
    <property type="entry name" value="Iontro_rcpt_C"/>
</dbReference>
<dbReference type="Proteomes" id="UP000031829">
    <property type="component" value="Chromosome"/>
</dbReference>
<keyword evidence="1 4" id="KW-0732">Signal</keyword>
<dbReference type="GeneID" id="93644118"/>
<dbReference type="SMART" id="SM00062">
    <property type="entry name" value="PBPb"/>
    <property type="match status" value="1"/>
</dbReference>
<evidence type="ECO:0000313" key="8">
    <source>
        <dbReference type="Proteomes" id="UP000031829"/>
    </source>
</evidence>
<gene>
    <name evidence="7" type="ORF">BG04_617</name>
</gene>
<dbReference type="Gene3D" id="3.40.190.10">
    <property type="entry name" value="Periplasmic binding protein-like II"/>
    <property type="match status" value="2"/>
</dbReference>
<feature type="signal peptide" evidence="4">
    <location>
        <begin position="1"/>
        <end position="20"/>
    </location>
</feature>
<evidence type="ECO:0000256" key="1">
    <source>
        <dbReference type="ARBA" id="ARBA00022729"/>
    </source>
</evidence>
<keyword evidence="3" id="KW-0449">Lipoprotein</keyword>
<reference evidence="7 8" key="1">
    <citation type="journal article" date="2015" name="Genome Announc.">
        <title>Complete genome sequences for 35 biothreat assay-relevant bacillus species.</title>
        <authorList>
            <person name="Johnson S.L."/>
            <person name="Daligault H.E."/>
            <person name="Davenport K.W."/>
            <person name="Jaissle J."/>
            <person name="Frey K.G."/>
            <person name="Ladner J.T."/>
            <person name="Broomall S.M."/>
            <person name="Bishop-Lilly K.A."/>
            <person name="Bruce D.C."/>
            <person name="Gibbons H.S."/>
            <person name="Coyne S.R."/>
            <person name="Lo C.C."/>
            <person name="Meincke L."/>
            <person name="Munk A.C."/>
            <person name="Koroleva G.I."/>
            <person name="Rosenzweig C.N."/>
            <person name="Palacios G.F."/>
            <person name="Redden C.L."/>
            <person name="Minogue T.D."/>
            <person name="Chain P.S."/>
        </authorList>
    </citation>
    <scope>NUCLEOTIDE SEQUENCE [LARGE SCALE GENOMIC DNA]</scope>
    <source>
        <strain evidence="8">ATCC 14581 / DSM 32 / JCM 2506 / NBRC 15308 / NCIMB 9376 / NCTC 10342 / NRRL B-14308 / VKM B-512</strain>
    </source>
</reference>
<dbReference type="PROSITE" id="PS51257">
    <property type="entry name" value="PROKAR_LIPOPROTEIN"/>
    <property type="match status" value="1"/>
</dbReference>
<proteinExistence type="predicted"/>
<accession>A0A0B6AW39</accession>